<evidence type="ECO:0000256" key="2">
    <source>
        <dbReference type="ARBA" id="ARBA00022617"/>
    </source>
</evidence>
<keyword evidence="1" id="KW-0813">Transport</keyword>
<dbReference type="PROSITE" id="PS51007">
    <property type="entry name" value="CYTC"/>
    <property type="match status" value="1"/>
</dbReference>
<evidence type="ECO:0000313" key="9">
    <source>
        <dbReference type="EMBL" id="MFC4654110.1"/>
    </source>
</evidence>
<comment type="caution">
    <text evidence="9">The sequence shown here is derived from an EMBL/GenBank/DDBJ whole genome shotgun (WGS) entry which is preliminary data.</text>
</comment>
<dbReference type="InterPro" id="IPR009056">
    <property type="entry name" value="Cyt_c-like_dom"/>
</dbReference>
<keyword evidence="2 6" id="KW-0349">Heme</keyword>
<keyword evidence="3 6" id="KW-0479">Metal-binding</keyword>
<evidence type="ECO:0000256" key="3">
    <source>
        <dbReference type="ARBA" id="ARBA00022723"/>
    </source>
</evidence>
<organism evidence="9 10">
    <name type="scientific">Rheinheimera marina</name>
    <dbReference type="NCBI Taxonomy" id="1774958"/>
    <lineage>
        <taxon>Bacteria</taxon>
        <taxon>Pseudomonadati</taxon>
        <taxon>Pseudomonadota</taxon>
        <taxon>Gammaproteobacteria</taxon>
        <taxon>Chromatiales</taxon>
        <taxon>Chromatiaceae</taxon>
        <taxon>Rheinheimera</taxon>
    </lineage>
</organism>
<keyword evidence="7" id="KW-0732">Signal</keyword>
<gene>
    <name evidence="9" type="ORF">ACFO3I_03615</name>
</gene>
<keyword evidence="5 6" id="KW-0408">Iron</keyword>
<dbReference type="Gene3D" id="1.10.760.10">
    <property type="entry name" value="Cytochrome c-like domain"/>
    <property type="match status" value="1"/>
</dbReference>
<dbReference type="RefSeq" id="WP_377331829.1">
    <property type="nucleotide sequence ID" value="NZ_JBHSGB010000004.1"/>
</dbReference>
<reference evidence="10" key="1">
    <citation type="journal article" date="2019" name="Int. J. Syst. Evol. Microbiol.">
        <title>The Global Catalogue of Microorganisms (GCM) 10K type strain sequencing project: providing services to taxonomists for standard genome sequencing and annotation.</title>
        <authorList>
            <consortium name="The Broad Institute Genomics Platform"/>
            <consortium name="The Broad Institute Genome Sequencing Center for Infectious Disease"/>
            <person name="Wu L."/>
            <person name="Ma J."/>
        </authorList>
    </citation>
    <scope>NUCLEOTIDE SEQUENCE [LARGE SCALE GENOMIC DNA]</scope>
    <source>
        <strain evidence="10">DT28</strain>
    </source>
</reference>
<keyword evidence="10" id="KW-1185">Reference proteome</keyword>
<evidence type="ECO:0000313" key="10">
    <source>
        <dbReference type="Proteomes" id="UP001595962"/>
    </source>
</evidence>
<name>A0ABV9JJM5_9GAMM</name>
<accession>A0ABV9JJM5</accession>
<feature type="signal peptide" evidence="7">
    <location>
        <begin position="1"/>
        <end position="22"/>
    </location>
</feature>
<dbReference type="PANTHER" id="PTHR33751">
    <property type="entry name" value="CBB3-TYPE CYTOCHROME C OXIDASE SUBUNIT FIXP"/>
    <property type="match status" value="1"/>
</dbReference>
<feature type="domain" description="Cytochrome c" evidence="8">
    <location>
        <begin position="23"/>
        <end position="101"/>
    </location>
</feature>
<keyword evidence="4" id="KW-0249">Electron transport</keyword>
<sequence>MQKTALVITGLLLMMAPLTTVAQDKAAGQAKAAVCAACHGADGTSVMPDYPNLAGQKEKYLQSAITAYRDGSRKHAVMSPMANGLTDTDIANLAAYFASLPPQSPAK</sequence>
<dbReference type="InterPro" id="IPR050597">
    <property type="entry name" value="Cytochrome_c_Oxidase_Subunit"/>
</dbReference>
<feature type="chain" id="PRO_5046518135" evidence="7">
    <location>
        <begin position="23"/>
        <end position="107"/>
    </location>
</feature>
<proteinExistence type="predicted"/>
<evidence type="ECO:0000256" key="1">
    <source>
        <dbReference type="ARBA" id="ARBA00022448"/>
    </source>
</evidence>
<evidence type="ECO:0000256" key="7">
    <source>
        <dbReference type="SAM" id="SignalP"/>
    </source>
</evidence>
<dbReference type="InterPro" id="IPR036909">
    <property type="entry name" value="Cyt_c-like_dom_sf"/>
</dbReference>
<dbReference type="PANTHER" id="PTHR33751:SF9">
    <property type="entry name" value="CYTOCHROME C4"/>
    <property type="match status" value="1"/>
</dbReference>
<evidence type="ECO:0000256" key="5">
    <source>
        <dbReference type="ARBA" id="ARBA00023004"/>
    </source>
</evidence>
<evidence type="ECO:0000256" key="6">
    <source>
        <dbReference type="PROSITE-ProRule" id="PRU00433"/>
    </source>
</evidence>
<dbReference type="EMBL" id="JBHSGB010000004">
    <property type="protein sequence ID" value="MFC4654110.1"/>
    <property type="molecule type" value="Genomic_DNA"/>
</dbReference>
<evidence type="ECO:0000256" key="4">
    <source>
        <dbReference type="ARBA" id="ARBA00022982"/>
    </source>
</evidence>
<dbReference type="Proteomes" id="UP001595962">
    <property type="component" value="Unassembled WGS sequence"/>
</dbReference>
<evidence type="ECO:0000259" key="8">
    <source>
        <dbReference type="PROSITE" id="PS51007"/>
    </source>
</evidence>
<protein>
    <submittedName>
        <fullName evidence="9">C-type cytochrome</fullName>
    </submittedName>
</protein>
<dbReference type="Pfam" id="PF00034">
    <property type="entry name" value="Cytochrom_C"/>
    <property type="match status" value="1"/>
</dbReference>
<dbReference type="SUPFAM" id="SSF46626">
    <property type="entry name" value="Cytochrome c"/>
    <property type="match status" value="1"/>
</dbReference>